<evidence type="ECO:0000256" key="1">
    <source>
        <dbReference type="SAM" id="SignalP"/>
    </source>
</evidence>
<feature type="chain" id="PRO_5009201135" evidence="1">
    <location>
        <begin position="23"/>
        <end position="187"/>
    </location>
</feature>
<organism evidence="2 3">
    <name type="scientific">Acinetobacter qingfengensis</name>
    <dbReference type="NCBI Taxonomy" id="1262585"/>
    <lineage>
        <taxon>Bacteria</taxon>
        <taxon>Pseudomonadati</taxon>
        <taxon>Pseudomonadota</taxon>
        <taxon>Gammaproteobacteria</taxon>
        <taxon>Moraxellales</taxon>
        <taxon>Moraxellaceae</taxon>
        <taxon>Acinetobacter</taxon>
    </lineage>
</organism>
<comment type="caution">
    <text evidence="2">The sequence shown here is derived from an EMBL/GenBank/DDBJ whole genome shotgun (WGS) entry which is preliminary data.</text>
</comment>
<dbReference type="AlphaFoldDB" id="A0A1E7R2Y0"/>
<evidence type="ECO:0000313" key="2">
    <source>
        <dbReference type="EMBL" id="OEY93657.1"/>
    </source>
</evidence>
<keyword evidence="1" id="KW-0732">Signal</keyword>
<dbReference type="EMBL" id="MKKK01000045">
    <property type="protein sequence ID" value="OEY93657.1"/>
    <property type="molecule type" value="Genomic_DNA"/>
</dbReference>
<accession>A0A1E7R2Y0</accession>
<reference evidence="2 3" key="1">
    <citation type="submission" date="2016-09" db="EMBL/GenBank/DDBJ databases">
        <authorList>
            <person name="Capua I."/>
            <person name="De Benedictis P."/>
            <person name="Joannis T."/>
            <person name="Lombin L.H."/>
            <person name="Cattoli G."/>
        </authorList>
    </citation>
    <scope>NUCLEOTIDE SEQUENCE [LARGE SCALE GENOMIC DNA]</scope>
    <source>
        <strain evidence="2 3">ANC 4671</strain>
    </source>
</reference>
<sequence>MKKIYYWCGLICSLLLSGSVSASNTEYNVAKGLAPASNQSIQTLKPFEGQFRILGYKFYHDDEQAKFSPVDLAVSSGLFADPQIASQISVQQYDRYLKWSIPYLPVPAKQAIEMVFNIHFVPASPEIAQQIKQIKRGDLVHLQGELIEINDKNLVWKSSLSRDDVGDGACEVFRVNEIQWLEKQREI</sequence>
<proteinExistence type="predicted"/>
<evidence type="ECO:0000313" key="3">
    <source>
        <dbReference type="Proteomes" id="UP000185895"/>
    </source>
</evidence>
<dbReference type="STRING" id="1262585.BJI46_04230"/>
<dbReference type="Proteomes" id="UP000185895">
    <property type="component" value="Unassembled WGS sequence"/>
</dbReference>
<feature type="signal peptide" evidence="1">
    <location>
        <begin position="1"/>
        <end position="22"/>
    </location>
</feature>
<gene>
    <name evidence="2" type="ORF">BJI46_04230</name>
</gene>
<keyword evidence="3" id="KW-1185">Reference proteome</keyword>
<protein>
    <submittedName>
        <fullName evidence="2">Uncharacterized protein</fullName>
    </submittedName>
</protein>
<name>A0A1E7R2Y0_9GAMM</name>